<dbReference type="Proteomes" id="UP001272242">
    <property type="component" value="Unassembled WGS sequence"/>
</dbReference>
<keyword evidence="1" id="KW-1133">Transmembrane helix</keyword>
<reference evidence="3" key="1">
    <citation type="journal article" date="2023" name="Mar. Drugs">
        <title>Gemmata algarum, a Novel Planctomycete Isolated from an Algal Mat, Displays Antimicrobial Activity.</title>
        <authorList>
            <person name="Kumar G."/>
            <person name="Kallscheuer N."/>
            <person name="Kashif M."/>
            <person name="Ahamad S."/>
            <person name="Jagadeeshwari U."/>
            <person name="Pannikurungottu S."/>
            <person name="Haufschild T."/>
            <person name="Kabuu M."/>
            <person name="Sasikala C."/>
            <person name="Jogler C."/>
            <person name="Ramana C."/>
        </authorList>
    </citation>
    <scope>NUCLEOTIDE SEQUENCE [LARGE SCALE GENOMIC DNA]</scope>
    <source>
        <strain evidence="3">JC673</strain>
    </source>
</reference>
<evidence type="ECO:0000313" key="2">
    <source>
        <dbReference type="EMBL" id="MDY3559138.1"/>
    </source>
</evidence>
<dbReference type="RefSeq" id="WP_261186272.1">
    <property type="nucleotide sequence ID" value="NZ_JAXBLV010000088.1"/>
</dbReference>
<name>A0ABU5EZA6_9BACT</name>
<keyword evidence="1" id="KW-0472">Membrane</keyword>
<gene>
    <name evidence="2" type="ORF">R5W23_006341</name>
</gene>
<keyword evidence="3" id="KW-1185">Reference proteome</keyword>
<dbReference type="EMBL" id="JAXBLV010000088">
    <property type="protein sequence ID" value="MDY3559138.1"/>
    <property type="molecule type" value="Genomic_DNA"/>
</dbReference>
<accession>A0ABU5EZA6</accession>
<evidence type="ECO:0000256" key="1">
    <source>
        <dbReference type="SAM" id="Phobius"/>
    </source>
</evidence>
<proteinExistence type="predicted"/>
<protein>
    <submittedName>
        <fullName evidence="2">Uncharacterized protein</fullName>
    </submittedName>
</protein>
<feature type="transmembrane region" description="Helical" evidence="1">
    <location>
        <begin position="6"/>
        <end position="25"/>
    </location>
</feature>
<sequence length="40" mass="4386">MQTLIMLGFGAVLVTILVWFSNLLFRHAPRPEGSAAANSR</sequence>
<organism evidence="2 3">
    <name type="scientific">Gemmata algarum</name>
    <dbReference type="NCBI Taxonomy" id="2975278"/>
    <lineage>
        <taxon>Bacteria</taxon>
        <taxon>Pseudomonadati</taxon>
        <taxon>Planctomycetota</taxon>
        <taxon>Planctomycetia</taxon>
        <taxon>Gemmatales</taxon>
        <taxon>Gemmataceae</taxon>
        <taxon>Gemmata</taxon>
    </lineage>
</organism>
<keyword evidence="1" id="KW-0812">Transmembrane</keyword>
<evidence type="ECO:0000313" key="3">
    <source>
        <dbReference type="Proteomes" id="UP001272242"/>
    </source>
</evidence>
<comment type="caution">
    <text evidence="2">The sequence shown here is derived from an EMBL/GenBank/DDBJ whole genome shotgun (WGS) entry which is preliminary data.</text>
</comment>